<reference evidence="5 6" key="1">
    <citation type="journal article" date="2016" name="Nat. Commun.">
        <title>Thousands of microbial genomes shed light on interconnected biogeochemical processes in an aquifer system.</title>
        <authorList>
            <person name="Anantharaman K."/>
            <person name="Brown C.T."/>
            <person name="Hug L.A."/>
            <person name="Sharon I."/>
            <person name="Castelle C.J."/>
            <person name="Probst A.J."/>
            <person name="Thomas B.C."/>
            <person name="Singh A."/>
            <person name="Wilkins M.J."/>
            <person name="Karaoz U."/>
            <person name="Brodie E.L."/>
            <person name="Williams K.H."/>
            <person name="Hubbard S.S."/>
            <person name="Banfield J.F."/>
        </authorList>
    </citation>
    <scope>NUCLEOTIDE SEQUENCE [LARGE SCALE GENOMIC DNA]</scope>
</reference>
<dbReference type="Pfam" id="PF00166">
    <property type="entry name" value="Cpn10"/>
    <property type="match status" value="1"/>
</dbReference>
<comment type="similarity">
    <text evidence="1 3 4">Belongs to the GroES chaperonin family.</text>
</comment>
<dbReference type="SUPFAM" id="SSF50129">
    <property type="entry name" value="GroES-like"/>
    <property type="match status" value="1"/>
</dbReference>
<name>A0A1F7UGU1_9BACT</name>
<comment type="function">
    <text evidence="3 4">Together with the chaperonin GroEL, plays an essential role in assisting protein folding. The GroEL-GroES system forms a nano-cage that allows encapsulation of the non-native substrate proteins and provides a physical environment optimized to promote and accelerate protein folding. GroES binds to the apical surface of the GroEL ring, thereby capping the opening of the GroEL channel.</text>
</comment>
<dbReference type="FunFam" id="2.30.33.40:FF:000001">
    <property type="entry name" value="10 kDa chaperonin"/>
    <property type="match status" value="1"/>
</dbReference>
<comment type="subcellular location">
    <subcellularLocation>
        <location evidence="3">Cytoplasm</location>
    </subcellularLocation>
</comment>
<dbReference type="GO" id="GO:0051087">
    <property type="term" value="F:protein-folding chaperone binding"/>
    <property type="evidence" value="ECO:0007669"/>
    <property type="project" value="TreeGrafter"/>
</dbReference>
<dbReference type="Gene3D" id="2.30.33.40">
    <property type="entry name" value="GroES chaperonin"/>
    <property type="match status" value="1"/>
</dbReference>
<dbReference type="HAMAP" id="MF_00580">
    <property type="entry name" value="CH10"/>
    <property type="match status" value="1"/>
</dbReference>
<organism evidence="5 6">
    <name type="scientific">Candidatus Uhrbacteria bacterium RIFCSPHIGHO2_12_FULL_54_23</name>
    <dbReference type="NCBI Taxonomy" id="1802397"/>
    <lineage>
        <taxon>Bacteria</taxon>
        <taxon>Candidatus Uhriibacteriota</taxon>
    </lineage>
</organism>
<dbReference type="CDD" id="cd00320">
    <property type="entry name" value="cpn10"/>
    <property type="match status" value="1"/>
</dbReference>
<dbReference type="SMART" id="SM00883">
    <property type="entry name" value="Cpn10"/>
    <property type="match status" value="1"/>
</dbReference>
<dbReference type="GO" id="GO:0046872">
    <property type="term" value="F:metal ion binding"/>
    <property type="evidence" value="ECO:0007669"/>
    <property type="project" value="TreeGrafter"/>
</dbReference>
<dbReference type="Proteomes" id="UP000176604">
    <property type="component" value="Unassembled WGS sequence"/>
</dbReference>
<comment type="caution">
    <text evidence="5">The sequence shown here is derived from an EMBL/GenBank/DDBJ whole genome shotgun (WGS) entry which is preliminary data.</text>
</comment>
<protein>
    <recommendedName>
        <fullName evidence="3">Co-chaperonin GroES</fullName>
    </recommendedName>
    <alternativeName>
        <fullName evidence="3">10 kDa chaperonin</fullName>
    </alternativeName>
    <alternativeName>
        <fullName evidence="3">Chaperonin-10</fullName>
        <shortName evidence="3">Cpn10</shortName>
    </alternativeName>
</protein>
<dbReference type="GO" id="GO:0005524">
    <property type="term" value="F:ATP binding"/>
    <property type="evidence" value="ECO:0007669"/>
    <property type="project" value="InterPro"/>
</dbReference>
<dbReference type="PANTHER" id="PTHR10772">
    <property type="entry name" value="10 KDA HEAT SHOCK PROTEIN"/>
    <property type="match status" value="1"/>
</dbReference>
<evidence type="ECO:0000313" key="5">
    <source>
        <dbReference type="EMBL" id="OGL77520.1"/>
    </source>
</evidence>
<gene>
    <name evidence="3" type="primary">groES</name>
    <name evidence="3" type="synonym">groS</name>
    <name evidence="5" type="ORF">A3J43_02740</name>
</gene>
<dbReference type="STRING" id="1802397.A3J43_02740"/>
<dbReference type="PRINTS" id="PR00297">
    <property type="entry name" value="CHAPERONIN10"/>
</dbReference>
<comment type="subunit">
    <text evidence="3">Heptamer of 7 subunits arranged in a ring. Interacts with the chaperonin GroEL.</text>
</comment>
<dbReference type="InterPro" id="IPR037124">
    <property type="entry name" value="Chaperonin_GroES_sf"/>
</dbReference>
<dbReference type="GO" id="GO:0051082">
    <property type="term" value="F:unfolded protein binding"/>
    <property type="evidence" value="ECO:0007669"/>
    <property type="project" value="TreeGrafter"/>
</dbReference>
<dbReference type="PANTHER" id="PTHR10772:SF58">
    <property type="entry name" value="CO-CHAPERONIN GROES"/>
    <property type="match status" value="1"/>
</dbReference>
<dbReference type="InterPro" id="IPR020818">
    <property type="entry name" value="Chaperonin_GroES"/>
</dbReference>
<accession>A0A1F7UGU1</accession>
<evidence type="ECO:0000313" key="6">
    <source>
        <dbReference type="Proteomes" id="UP000176604"/>
    </source>
</evidence>
<evidence type="ECO:0000256" key="3">
    <source>
        <dbReference type="HAMAP-Rule" id="MF_00580"/>
    </source>
</evidence>
<dbReference type="EMBL" id="MGEF01000057">
    <property type="protein sequence ID" value="OGL77520.1"/>
    <property type="molecule type" value="Genomic_DNA"/>
</dbReference>
<sequence>MKLKPLHDHIIVKPIEEEEYTKAGLVLPQTADKEKPEKGEVLAVGPGKLLENGQRGAMSVKVGDKILFKKYSPDEFELARNEKILVVAESEVMAIIED</sequence>
<evidence type="ECO:0000256" key="1">
    <source>
        <dbReference type="ARBA" id="ARBA00006975"/>
    </source>
</evidence>
<dbReference type="AlphaFoldDB" id="A0A1F7UGU1"/>
<dbReference type="NCBIfam" id="NF001533">
    <property type="entry name" value="PRK00364.2-4"/>
    <property type="match status" value="1"/>
</dbReference>
<dbReference type="GO" id="GO:0005737">
    <property type="term" value="C:cytoplasm"/>
    <property type="evidence" value="ECO:0007669"/>
    <property type="project" value="UniProtKB-SubCell"/>
</dbReference>
<proteinExistence type="inferred from homology"/>
<keyword evidence="3" id="KW-0963">Cytoplasm</keyword>
<keyword evidence="2 3" id="KW-0143">Chaperone</keyword>
<evidence type="ECO:0000256" key="4">
    <source>
        <dbReference type="RuleBase" id="RU000535"/>
    </source>
</evidence>
<dbReference type="NCBIfam" id="NF001531">
    <property type="entry name" value="PRK00364.2-2"/>
    <property type="match status" value="1"/>
</dbReference>
<evidence type="ECO:0000256" key="2">
    <source>
        <dbReference type="ARBA" id="ARBA00023186"/>
    </source>
</evidence>
<dbReference type="GO" id="GO:0044183">
    <property type="term" value="F:protein folding chaperone"/>
    <property type="evidence" value="ECO:0007669"/>
    <property type="project" value="InterPro"/>
</dbReference>
<dbReference type="InterPro" id="IPR011032">
    <property type="entry name" value="GroES-like_sf"/>
</dbReference>